<dbReference type="EMBL" id="MEIA01000437">
    <property type="protein sequence ID" value="OJF11226.1"/>
    <property type="molecule type" value="Genomic_DNA"/>
</dbReference>
<comment type="similarity">
    <text evidence="1">Belongs to the AB hydrolase superfamily.</text>
</comment>
<keyword evidence="3" id="KW-0732">Signal</keyword>
<dbReference type="PANTHER" id="PTHR22946">
    <property type="entry name" value="DIENELACTONE HYDROLASE DOMAIN-CONTAINING PROTEIN-RELATED"/>
    <property type="match status" value="1"/>
</dbReference>
<dbReference type="EMBL" id="MEIA01000007">
    <property type="protein sequence ID" value="OJF15970.1"/>
    <property type="molecule type" value="Genomic_DNA"/>
</dbReference>
<dbReference type="SUPFAM" id="SSF49785">
    <property type="entry name" value="Galactose-binding domain-like"/>
    <property type="match status" value="1"/>
</dbReference>
<sequence length="520" mass="55882">MRRIVAAMAVLLIALTAAPFTRAEAAAATTGFHWNDITAADGITLKSNVIAPAAPGRHPGVIFVASWGLNDFQYLAQAEKLAESGYVVLSYTARGFWFSGGEIEVAGPPDIADASTAVDWLISHTAVDPERIGIAGLSYGGGISLLAAAHDKRLRAVASMSGWADMAESMSGEETRRPQAAFFLQSVANLVGRPSDEMNQILDDYWAGRNDDYREQWARGRSVRYSIDELNANNPAVMIVHAYGDSIFPVNQMVDLFDNLRTPRRLELAPGDHATVEISGLLGVPNHVWTSLHRWLDHHLRDLDNGVDGEPSVVLRPHGSGAVESYAGIGTIAGEVKRQELGRPQGWDKTGTLGPATGSEWSHRMASGIDTTANGGIALVSNGLEQLTGIPPLVWLPSVNRSHAGVWVSDRQATAASIRGIARMHLGIDPQRPDGTVIAYLYDLDPLGVGRLITHAPTSWHGATRPFSVDLSLPMTAYDIPAGHQVALVVDTKDPLYFDANTRGAPLTLAGPSWLDLPLR</sequence>
<feature type="signal peptide" evidence="3">
    <location>
        <begin position="1"/>
        <end position="23"/>
    </location>
</feature>
<protein>
    <submittedName>
        <fullName evidence="6">Acyl esterase</fullName>
    </submittedName>
</protein>
<evidence type="ECO:0000313" key="6">
    <source>
        <dbReference type="EMBL" id="OJF15970.1"/>
    </source>
</evidence>
<keyword evidence="2" id="KW-0378">Hydrolase</keyword>
<proteinExistence type="inferred from homology"/>
<dbReference type="Gene3D" id="3.40.50.1820">
    <property type="entry name" value="alpha/beta hydrolase"/>
    <property type="match status" value="1"/>
</dbReference>
<evidence type="ECO:0000259" key="4">
    <source>
        <dbReference type="SMART" id="SM00939"/>
    </source>
</evidence>
<feature type="domain" description="Xaa-Pro dipeptidyl-peptidase C-terminal" evidence="4">
    <location>
        <begin position="293"/>
        <end position="515"/>
    </location>
</feature>
<evidence type="ECO:0000313" key="5">
    <source>
        <dbReference type="EMBL" id="OJF11226.1"/>
    </source>
</evidence>
<dbReference type="InterPro" id="IPR029058">
    <property type="entry name" value="AB_hydrolase_fold"/>
</dbReference>
<name>A0A1K0GFD4_9ACTN</name>
<dbReference type="Gene3D" id="2.60.120.260">
    <property type="entry name" value="Galactose-binding domain-like"/>
    <property type="match status" value="1"/>
</dbReference>
<evidence type="ECO:0000256" key="1">
    <source>
        <dbReference type="ARBA" id="ARBA00008645"/>
    </source>
</evidence>
<dbReference type="InterPro" id="IPR000383">
    <property type="entry name" value="Xaa-Pro-like_dom"/>
</dbReference>
<dbReference type="Pfam" id="PF02129">
    <property type="entry name" value="Peptidase_S15"/>
    <property type="match status" value="1"/>
</dbReference>
<evidence type="ECO:0000256" key="2">
    <source>
        <dbReference type="ARBA" id="ARBA00022801"/>
    </source>
</evidence>
<dbReference type="SUPFAM" id="SSF53474">
    <property type="entry name" value="alpha/beta-Hydrolases"/>
    <property type="match status" value="1"/>
</dbReference>
<feature type="chain" id="PRO_5038218796" evidence="3">
    <location>
        <begin position="24"/>
        <end position="520"/>
    </location>
</feature>
<keyword evidence="7" id="KW-1185">Reference proteome</keyword>
<evidence type="ECO:0000313" key="7">
    <source>
        <dbReference type="Proteomes" id="UP000182486"/>
    </source>
</evidence>
<evidence type="ECO:0000256" key="3">
    <source>
        <dbReference type="SAM" id="SignalP"/>
    </source>
</evidence>
<dbReference type="PANTHER" id="PTHR22946:SF9">
    <property type="entry name" value="POLYKETIDE TRANSFERASE AF380"/>
    <property type="match status" value="1"/>
</dbReference>
<dbReference type="AlphaFoldDB" id="A0A1K0GFD4"/>
<dbReference type="SMART" id="SM00939">
    <property type="entry name" value="PepX_C"/>
    <property type="match status" value="1"/>
</dbReference>
<comment type="caution">
    <text evidence="6">The sequence shown here is derived from an EMBL/GenBank/DDBJ whole genome shotgun (WGS) entry which is preliminary data.</text>
</comment>
<dbReference type="GO" id="GO:0008239">
    <property type="term" value="F:dipeptidyl-peptidase activity"/>
    <property type="evidence" value="ECO:0007669"/>
    <property type="project" value="InterPro"/>
</dbReference>
<dbReference type="GO" id="GO:0052689">
    <property type="term" value="F:carboxylic ester hydrolase activity"/>
    <property type="evidence" value="ECO:0007669"/>
    <property type="project" value="UniProtKB-ARBA"/>
</dbReference>
<dbReference type="RefSeq" id="WP_071802918.1">
    <property type="nucleotide sequence ID" value="NZ_MEIA01000007.1"/>
</dbReference>
<dbReference type="Proteomes" id="UP000182486">
    <property type="component" value="Unassembled WGS sequence"/>
</dbReference>
<dbReference type="InterPro" id="IPR008979">
    <property type="entry name" value="Galactose-bd-like_sf"/>
</dbReference>
<gene>
    <name evidence="6" type="ORF">BG844_01695</name>
    <name evidence="5" type="ORF">BG844_27885</name>
</gene>
<reference evidence="6 7" key="1">
    <citation type="submission" date="2016-09" db="EMBL/GenBank/DDBJ databases">
        <title>Couchioplanes caeruleus draft genome sequence.</title>
        <authorList>
            <person name="Sheehan J."/>
            <person name="Caffrey P."/>
        </authorList>
    </citation>
    <scope>NUCLEOTIDE SEQUENCE [LARGE SCALE GENOMIC DNA]</scope>
    <source>
        <strain evidence="6 7">DSM 43634</strain>
    </source>
</reference>
<dbReference type="InterPro" id="IPR013736">
    <property type="entry name" value="Xaa-Pro_dipept_C"/>
</dbReference>
<organism evidence="6 7">
    <name type="scientific">Couchioplanes caeruleus subsp. caeruleus</name>
    <dbReference type="NCBI Taxonomy" id="56427"/>
    <lineage>
        <taxon>Bacteria</taxon>
        <taxon>Bacillati</taxon>
        <taxon>Actinomycetota</taxon>
        <taxon>Actinomycetes</taxon>
        <taxon>Micromonosporales</taxon>
        <taxon>Micromonosporaceae</taxon>
        <taxon>Couchioplanes</taxon>
    </lineage>
</organism>
<accession>A0A1K0GFD4</accession>
<dbReference type="InterPro" id="IPR050261">
    <property type="entry name" value="FrsA_esterase"/>
</dbReference>
<dbReference type="Pfam" id="PF08530">
    <property type="entry name" value="PepX_C"/>
    <property type="match status" value="1"/>
</dbReference>